<dbReference type="AlphaFoldDB" id="A0A368TBX6"/>
<sequence>MPRHPCERLTAPDGRTVHVDLALVRLISLLWNLGIRTRASCQDYGESLQAHPGLLSGDPRWIDFHRGRVWLKLRAADAQRLITMVSTDRELRAGLRRWATADSWLAVRPVVPDAFGVGADTSDDVHLFFPCAHLERVERLLRTACSPPPGTSGA</sequence>
<dbReference type="OrthoDB" id="3427887at2"/>
<organism evidence="1 2">
    <name type="scientific">Marinitenerispora sediminis</name>
    <dbReference type="NCBI Taxonomy" id="1931232"/>
    <lineage>
        <taxon>Bacteria</taxon>
        <taxon>Bacillati</taxon>
        <taxon>Actinomycetota</taxon>
        <taxon>Actinomycetes</taxon>
        <taxon>Streptosporangiales</taxon>
        <taxon>Nocardiopsidaceae</taxon>
        <taxon>Marinitenerispora</taxon>
    </lineage>
</organism>
<name>A0A368TBX6_9ACTN</name>
<comment type="caution">
    <text evidence="1">The sequence shown here is derived from an EMBL/GenBank/DDBJ whole genome shotgun (WGS) entry which is preliminary data.</text>
</comment>
<keyword evidence="2" id="KW-1185">Reference proteome</keyword>
<gene>
    <name evidence="1" type="ORF">DEF24_00085</name>
</gene>
<dbReference type="Proteomes" id="UP000253318">
    <property type="component" value="Unassembled WGS sequence"/>
</dbReference>
<protein>
    <submittedName>
        <fullName evidence="1">Uncharacterized protein</fullName>
    </submittedName>
</protein>
<dbReference type="RefSeq" id="WP_114396283.1">
    <property type="nucleotide sequence ID" value="NZ_QEIM01000006.1"/>
</dbReference>
<evidence type="ECO:0000313" key="1">
    <source>
        <dbReference type="EMBL" id="RCV62618.1"/>
    </source>
</evidence>
<proteinExistence type="predicted"/>
<reference evidence="1 2" key="1">
    <citation type="submission" date="2018-04" db="EMBL/GenBank/DDBJ databases">
        <title>Novel actinobacteria from marine sediment.</title>
        <authorList>
            <person name="Ng Z.Y."/>
            <person name="Tan G.Y.A."/>
        </authorList>
    </citation>
    <scope>NUCLEOTIDE SEQUENCE [LARGE SCALE GENOMIC DNA]</scope>
    <source>
        <strain evidence="1 2">TPS81</strain>
    </source>
</reference>
<accession>A0A368TBX6</accession>
<dbReference type="EMBL" id="QEIN01000001">
    <property type="protein sequence ID" value="RCV62618.1"/>
    <property type="molecule type" value="Genomic_DNA"/>
</dbReference>
<evidence type="ECO:0000313" key="2">
    <source>
        <dbReference type="Proteomes" id="UP000253318"/>
    </source>
</evidence>